<dbReference type="RefSeq" id="WP_346228656.1">
    <property type="nucleotide sequence ID" value="NZ_JBDJAW010000025.1"/>
</dbReference>
<dbReference type="EMBL" id="JBDJAW010000025">
    <property type="protein sequence ID" value="MEN3538734.1"/>
    <property type="molecule type" value="Genomic_DNA"/>
</dbReference>
<evidence type="ECO:0000313" key="1">
    <source>
        <dbReference type="EMBL" id="MEN3538734.1"/>
    </source>
</evidence>
<evidence type="ECO:0008006" key="3">
    <source>
        <dbReference type="Google" id="ProtNLM"/>
    </source>
</evidence>
<evidence type="ECO:0000313" key="2">
    <source>
        <dbReference type="Proteomes" id="UP001447516"/>
    </source>
</evidence>
<comment type="caution">
    <text evidence="1">The sequence shown here is derived from an EMBL/GenBank/DDBJ whole genome shotgun (WGS) entry which is preliminary data.</text>
</comment>
<reference evidence="1 2" key="1">
    <citation type="submission" date="2024-05" db="EMBL/GenBank/DDBJ databases">
        <title>Microbispora sp.ZYX-F-249.</title>
        <authorList>
            <person name="Xie H."/>
        </authorList>
    </citation>
    <scope>NUCLEOTIDE SEQUENCE [LARGE SCALE GENOMIC DNA]</scope>
    <source>
        <strain evidence="1 2">ZYX-F-249</strain>
    </source>
</reference>
<dbReference type="Proteomes" id="UP001447516">
    <property type="component" value="Unassembled WGS sequence"/>
</dbReference>
<protein>
    <recommendedName>
        <fullName evidence="3">Integrase</fullName>
    </recommendedName>
</protein>
<gene>
    <name evidence="1" type="ORF">AAH991_26730</name>
</gene>
<sequence>MRRLYADGRECAWTAQINHVAGERDCHRCVRLRVWGAGKNSRALQADLLSTAVLPWGCATDCAHPTPKDVRRVVDYAMAHGWDPGLAGGTFFLSESEHAAEFELDGFLLTDRLRDDGAPDPTERVFRARDKRENGAVAPVPDRQNTAV</sequence>
<name>A0ABV0ATX9_9ACTN</name>
<accession>A0ABV0ATX9</accession>
<proteinExistence type="predicted"/>
<organism evidence="1 2">
    <name type="scientific">Microbispora maris</name>
    <dbReference type="NCBI Taxonomy" id="3144104"/>
    <lineage>
        <taxon>Bacteria</taxon>
        <taxon>Bacillati</taxon>
        <taxon>Actinomycetota</taxon>
        <taxon>Actinomycetes</taxon>
        <taxon>Streptosporangiales</taxon>
        <taxon>Streptosporangiaceae</taxon>
        <taxon>Microbispora</taxon>
    </lineage>
</organism>
<keyword evidence="2" id="KW-1185">Reference proteome</keyword>